<dbReference type="RefSeq" id="WP_257894067.1">
    <property type="nucleotide sequence ID" value="NZ_JAIMBW010000001.1"/>
</dbReference>
<dbReference type="Gene3D" id="2.40.50.100">
    <property type="match status" value="1"/>
</dbReference>
<dbReference type="NCBIfam" id="TIGR01843">
    <property type="entry name" value="type_I_hlyD"/>
    <property type="match status" value="1"/>
</dbReference>
<evidence type="ECO:0000259" key="11">
    <source>
        <dbReference type="Pfam" id="PF25994"/>
    </source>
</evidence>
<accession>A0A975YF75</accession>
<feature type="domain" description="AprE-like long alpha-helical hairpin" evidence="11">
    <location>
        <begin position="92"/>
        <end position="278"/>
    </location>
</feature>
<evidence type="ECO:0000256" key="1">
    <source>
        <dbReference type="ARBA" id="ARBA00004377"/>
    </source>
</evidence>
<dbReference type="Gene3D" id="2.40.30.170">
    <property type="match status" value="1"/>
</dbReference>
<dbReference type="Pfam" id="PF25994">
    <property type="entry name" value="HH_AprE"/>
    <property type="match status" value="1"/>
</dbReference>
<dbReference type="InterPro" id="IPR010129">
    <property type="entry name" value="T1SS_HlyD"/>
</dbReference>
<evidence type="ECO:0000256" key="5">
    <source>
        <dbReference type="ARBA" id="ARBA00022519"/>
    </source>
</evidence>
<dbReference type="GO" id="GO:0005886">
    <property type="term" value="C:plasma membrane"/>
    <property type="evidence" value="ECO:0007669"/>
    <property type="project" value="UniProtKB-SubCell"/>
</dbReference>
<evidence type="ECO:0000256" key="3">
    <source>
        <dbReference type="ARBA" id="ARBA00022448"/>
    </source>
</evidence>
<name>A0A975YF75_9RHOB</name>
<feature type="coiled-coil region" evidence="10">
    <location>
        <begin position="94"/>
        <end position="121"/>
    </location>
</feature>
<comment type="subcellular location">
    <subcellularLocation>
        <location evidence="1 9">Cell inner membrane</location>
        <topology evidence="1 9">Single-pass membrane protein</topology>
    </subcellularLocation>
</comment>
<keyword evidence="14" id="KW-1185">Reference proteome</keyword>
<keyword evidence="10" id="KW-0175">Coiled coil</keyword>
<organism evidence="13">
    <name type="scientific">Gymnodinialimonas phycosphaerae</name>
    <dbReference type="NCBI Taxonomy" id="2841589"/>
    <lineage>
        <taxon>Bacteria</taxon>
        <taxon>Pseudomonadati</taxon>
        <taxon>Pseudomonadota</taxon>
        <taxon>Alphaproteobacteria</taxon>
        <taxon>Rhodobacterales</taxon>
        <taxon>Paracoccaceae</taxon>
        <taxon>Gymnodinialimonas</taxon>
    </lineage>
</organism>
<dbReference type="Pfam" id="PF26002">
    <property type="entry name" value="Beta-barrel_AprE"/>
    <property type="match status" value="1"/>
</dbReference>
<gene>
    <name evidence="13" type="ORF">KUL25_17245</name>
</gene>
<evidence type="ECO:0000256" key="8">
    <source>
        <dbReference type="ARBA" id="ARBA00023136"/>
    </source>
</evidence>
<dbReference type="PANTHER" id="PTHR30386">
    <property type="entry name" value="MEMBRANE FUSION SUBUNIT OF EMRAB-TOLC MULTIDRUG EFFLUX PUMP"/>
    <property type="match status" value="1"/>
</dbReference>
<protein>
    <recommendedName>
        <fullName evidence="9">Membrane fusion protein (MFP) family protein</fullName>
    </recommendedName>
</protein>
<keyword evidence="8" id="KW-0472">Membrane</keyword>
<evidence type="ECO:0000256" key="9">
    <source>
        <dbReference type="RuleBase" id="RU365093"/>
    </source>
</evidence>
<dbReference type="InterPro" id="IPR011053">
    <property type="entry name" value="Single_hybrid_motif"/>
</dbReference>
<sequence>MTQDTRPAWSVRGPMLIGLVALAVLVLGFGGWSVSSTLSGAVVASGQIEVDRNRQAIQHPEGGVVAELMVDEGDRVDEGQVLVRLDASDSLTELAVARARLAETAARRARLEAERDGAELLHYSEALLAIAATDPEIADALSGQENLFAARADTLAREEEQLRGRITQIGTQVDAMRAQEAALVEQIELVGEELARREDLLERGTGTVEPVVRLRQELVQLRGQLGQATAGRAEAAERIIETELAILQLTTTRREQAIGELREIRVDEQELVERTANLERRISRLELRAPVAGTIHGLTIFGARSVLRPADPFAYIVPAGRPLVISARIPAIDVDQVFEGQTVSLRFPAFDQSSMPEVMGEVAQVSADAFVDEVSGGSFYRTEITMTEEQAQLLGERVLIPGMPVDAFIRTEDRTPLAYLLEPFTTYFSRAFRES</sequence>
<proteinExistence type="inferred from homology"/>
<evidence type="ECO:0000256" key="2">
    <source>
        <dbReference type="ARBA" id="ARBA00009477"/>
    </source>
</evidence>
<keyword evidence="7" id="KW-1133">Transmembrane helix</keyword>
<keyword evidence="5 9" id="KW-0997">Cell inner membrane</keyword>
<dbReference type="InterPro" id="IPR050739">
    <property type="entry name" value="MFP"/>
</dbReference>
<feature type="domain" description="AprE-like beta-barrel" evidence="12">
    <location>
        <begin position="323"/>
        <end position="412"/>
    </location>
</feature>
<dbReference type="InterPro" id="IPR058781">
    <property type="entry name" value="HH_AprE-like"/>
</dbReference>
<evidence type="ECO:0000256" key="10">
    <source>
        <dbReference type="SAM" id="Coils"/>
    </source>
</evidence>
<keyword evidence="3 9" id="KW-0813">Transport</keyword>
<evidence type="ECO:0000313" key="14">
    <source>
        <dbReference type="Proteomes" id="UP000693972"/>
    </source>
</evidence>
<evidence type="ECO:0000256" key="6">
    <source>
        <dbReference type="ARBA" id="ARBA00022692"/>
    </source>
</evidence>
<dbReference type="InterPro" id="IPR058982">
    <property type="entry name" value="Beta-barrel_AprE"/>
</dbReference>
<evidence type="ECO:0000256" key="7">
    <source>
        <dbReference type="ARBA" id="ARBA00022989"/>
    </source>
</evidence>
<keyword evidence="4 9" id="KW-1003">Cell membrane</keyword>
<evidence type="ECO:0000256" key="4">
    <source>
        <dbReference type="ARBA" id="ARBA00022475"/>
    </source>
</evidence>
<reference evidence="13 14" key="1">
    <citation type="submission" date="2021-07" db="EMBL/GenBank/DDBJ databases">
        <title>Karlodiniumbacter phycospheric gen. nov., sp. nov., a phycosphere bacterium isolated from karlodinium veneficum.</title>
        <authorList>
            <person name="Peng Y."/>
            <person name="Jiang L."/>
            <person name="Lee J."/>
        </authorList>
    </citation>
    <scope>NUCLEOTIDE SEQUENCE</scope>
    <source>
        <strain evidence="13 14">N5</strain>
    </source>
</reference>
<dbReference type="PRINTS" id="PR01490">
    <property type="entry name" value="RTXTOXIND"/>
</dbReference>
<feature type="coiled-coil region" evidence="10">
    <location>
        <begin position="261"/>
        <end position="288"/>
    </location>
</feature>
<dbReference type="EMBL" id="JAIMBW010000001">
    <property type="protein sequence ID" value="MBY4894506.1"/>
    <property type="molecule type" value="Genomic_DNA"/>
</dbReference>
<dbReference type="AlphaFoldDB" id="A0A975YF75"/>
<dbReference type="Proteomes" id="UP000693972">
    <property type="component" value="Unassembled WGS sequence"/>
</dbReference>
<evidence type="ECO:0000313" key="13">
    <source>
        <dbReference type="EMBL" id="QXL87157.1"/>
    </source>
</evidence>
<comment type="similarity">
    <text evidence="2 9">Belongs to the membrane fusion protein (MFP) (TC 8.A.1) family.</text>
</comment>
<evidence type="ECO:0000259" key="12">
    <source>
        <dbReference type="Pfam" id="PF26002"/>
    </source>
</evidence>
<dbReference type="EMBL" id="CP078073">
    <property type="protein sequence ID" value="QXL87157.1"/>
    <property type="molecule type" value="Genomic_DNA"/>
</dbReference>
<dbReference type="PANTHER" id="PTHR30386:SF17">
    <property type="entry name" value="ALKALINE PROTEASE SECRETION PROTEIN APRE"/>
    <property type="match status" value="1"/>
</dbReference>
<dbReference type="SUPFAM" id="SSF51230">
    <property type="entry name" value="Single hybrid motif"/>
    <property type="match status" value="1"/>
</dbReference>
<dbReference type="GO" id="GO:0015031">
    <property type="term" value="P:protein transport"/>
    <property type="evidence" value="ECO:0007669"/>
    <property type="project" value="InterPro"/>
</dbReference>
<keyword evidence="6" id="KW-0812">Transmembrane</keyword>